<dbReference type="InterPro" id="IPR029154">
    <property type="entry name" value="HIBADH-like_NADP-bd"/>
</dbReference>
<reference evidence="5 6" key="1">
    <citation type="submission" date="2023-07" db="EMBL/GenBank/DDBJ databases">
        <title>Genomic Encyclopedia of Type Strains, Phase IV (KMG-IV): sequencing the most valuable type-strain genomes for metagenomic binning, comparative biology and taxonomic classification.</title>
        <authorList>
            <person name="Goeker M."/>
        </authorList>
    </citation>
    <scope>NUCLEOTIDE SEQUENCE [LARGE SCALE GENOMIC DNA]</scope>
    <source>
        <strain evidence="5 6">DSM 100301</strain>
    </source>
</reference>
<dbReference type="InterPro" id="IPR015815">
    <property type="entry name" value="HIBADH-related"/>
</dbReference>
<dbReference type="Pfam" id="PF03446">
    <property type="entry name" value="NAD_binding_2"/>
    <property type="match status" value="1"/>
</dbReference>
<dbReference type="SUPFAM" id="SSF48179">
    <property type="entry name" value="6-phosphogluconate dehydrogenase C-terminal domain-like"/>
    <property type="match status" value="1"/>
</dbReference>
<keyword evidence="2" id="KW-0520">NAD</keyword>
<protein>
    <submittedName>
        <fullName evidence="5">2-hydroxy-3-oxopropionate reductase</fullName>
        <ecNumber evidence="5">1.1.1.60</ecNumber>
    </submittedName>
</protein>
<keyword evidence="6" id="KW-1185">Reference proteome</keyword>
<evidence type="ECO:0000313" key="5">
    <source>
        <dbReference type="EMBL" id="MDQ0455830.1"/>
    </source>
</evidence>
<name>A0ABU0IC79_9HYPH</name>
<evidence type="ECO:0000259" key="4">
    <source>
        <dbReference type="Pfam" id="PF14833"/>
    </source>
</evidence>
<accession>A0ABU0IC79</accession>
<evidence type="ECO:0000313" key="6">
    <source>
        <dbReference type="Proteomes" id="UP001235269"/>
    </source>
</evidence>
<dbReference type="InterPro" id="IPR008927">
    <property type="entry name" value="6-PGluconate_DH-like_C_sf"/>
</dbReference>
<dbReference type="InterPro" id="IPR006115">
    <property type="entry name" value="6PGDH_NADP-bd"/>
</dbReference>
<comment type="caution">
    <text evidence="5">The sequence shown here is derived from an EMBL/GenBank/DDBJ whole genome shotgun (WGS) entry which is preliminary data.</text>
</comment>
<dbReference type="EMBL" id="JAUSWH010000005">
    <property type="protein sequence ID" value="MDQ0455830.1"/>
    <property type="molecule type" value="Genomic_DNA"/>
</dbReference>
<keyword evidence="1 5" id="KW-0560">Oxidoreductase</keyword>
<dbReference type="PIRSF" id="PIRSF000103">
    <property type="entry name" value="HIBADH"/>
    <property type="match status" value="1"/>
</dbReference>
<dbReference type="Pfam" id="PF14833">
    <property type="entry name" value="NAD_binding_11"/>
    <property type="match status" value="1"/>
</dbReference>
<feature type="domain" description="6-phosphogluconate dehydrogenase NADP-binding" evidence="3">
    <location>
        <begin position="4"/>
        <end position="155"/>
    </location>
</feature>
<dbReference type="Gene3D" id="1.10.1040.10">
    <property type="entry name" value="N-(1-d-carboxylethyl)-l-norvaline Dehydrogenase, domain 2"/>
    <property type="match status" value="1"/>
</dbReference>
<sequence>MKQKLAFLGTGLMGGPMARHLAAHYDVTVWNRSRNRADALADVAKVADTAEAAAQDAEIVISMLIDGPTTRSVLRDGGVIEAAAEGALIIDMASVEPDCDKALAGFAISLGKRFIDAPVSGGVKGAEEKTLSIFMGGEKSDVEAARPVLAHLGRPTHMGPLGTGQTAKLANQLIVAVTIGAVAEAFTLAQSAGCDLATLRGALRGGFADSRILDLHGQRMVEGNFVPGGRSVAQLKDLNNALDVAAESALKLPLSQTVRAAFDDFVKNKNGAEMDHAAYFLWLQQSQS</sequence>
<dbReference type="GO" id="GO:0008679">
    <property type="term" value="F:2-hydroxy-3-oxopropionate reductase activity"/>
    <property type="evidence" value="ECO:0007669"/>
    <property type="project" value="UniProtKB-EC"/>
</dbReference>
<dbReference type="InterPro" id="IPR036291">
    <property type="entry name" value="NAD(P)-bd_dom_sf"/>
</dbReference>
<gene>
    <name evidence="5" type="ORF">QO005_002170</name>
</gene>
<dbReference type="InterPro" id="IPR013328">
    <property type="entry name" value="6PGD_dom2"/>
</dbReference>
<dbReference type="Gene3D" id="3.40.50.720">
    <property type="entry name" value="NAD(P)-binding Rossmann-like Domain"/>
    <property type="match status" value="1"/>
</dbReference>
<dbReference type="RefSeq" id="WP_307158020.1">
    <property type="nucleotide sequence ID" value="NZ_JAUSWH010000005.1"/>
</dbReference>
<feature type="domain" description="3-hydroxyisobutyrate dehydrogenase-like NAD-binding" evidence="4">
    <location>
        <begin position="162"/>
        <end position="279"/>
    </location>
</feature>
<dbReference type="SUPFAM" id="SSF51735">
    <property type="entry name" value="NAD(P)-binding Rossmann-fold domains"/>
    <property type="match status" value="1"/>
</dbReference>
<dbReference type="EC" id="1.1.1.60" evidence="5"/>
<dbReference type="PANTHER" id="PTHR43060">
    <property type="entry name" value="3-HYDROXYISOBUTYRATE DEHYDROGENASE-LIKE 1, MITOCHONDRIAL-RELATED"/>
    <property type="match status" value="1"/>
</dbReference>
<dbReference type="Proteomes" id="UP001235269">
    <property type="component" value="Unassembled WGS sequence"/>
</dbReference>
<evidence type="ECO:0000259" key="3">
    <source>
        <dbReference type="Pfam" id="PF03446"/>
    </source>
</evidence>
<evidence type="ECO:0000256" key="2">
    <source>
        <dbReference type="ARBA" id="ARBA00023027"/>
    </source>
</evidence>
<proteinExistence type="predicted"/>
<dbReference type="PANTHER" id="PTHR43060:SF15">
    <property type="entry name" value="3-HYDROXYISOBUTYRATE DEHYDROGENASE-LIKE 1, MITOCHONDRIAL-RELATED"/>
    <property type="match status" value="1"/>
</dbReference>
<organism evidence="5 6">
    <name type="scientific">Rhizobium paknamense</name>
    <dbReference type="NCBI Taxonomy" id="1206817"/>
    <lineage>
        <taxon>Bacteria</taxon>
        <taxon>Pseudomonadati</taxon>
        <taxon>Pseudomonadota</taxon>
        <taxon>Alphaproteobacteria</taxon>
        <taxon>Hyphomicrobiales</taxon>
        <taxon>Rhizobiaceae</taxon>
        <taxon>Rhizobium/Agrobacterium group</taxon>
        <taxon>Rhizobium</taxon>
    </lineage>
</organism>
<evidence type="ECO:0000256" key="1">
    <source>
        <dbReference type="ARBA" id="ARBA00023002"/>
    </source>
</evidence>